<sequence length="67" mass="8421">MEKEILEKNKQWLKKLYLEWIEYFDTWNLSDYDENDLRAFIEDLEKHQGFEDEIKTMKMYLRLAKRG</sequence>
<gene>
    <name evidence="1" type="ORF">AS859_08895</name>
</gene>
<organism evidence="1 2">
    <name type="scientific">Aliarcobacter cryaerophilus</name>
    <dbReference type="NCBI Taxonomy" id="28198"/>
    <lineage>
        <taxon>Bacteria</taxon>
        <taxon>Pseudomonadati</taxon>
        <taxon>Campylobacterota</taxon>
        <taxon>Epsilonproteobacteria</taxon>
        <taxon>Campylobacterales</taxon>
        <taxon>Arcobacteraceae</taxon>
        <taxon>Aliarcobacter</taxon>
    </lineage>
</organism>
<reference evidence="1 2" key="1">
    <citation type="submission" date="2017-04" db="EMBL/GenBank/DDBJ databases">
        <title>Accumulation and expression of multiple antibiotic resistance genes in Arcobacter cryaerophilus that thrives in sewage.</title>
        <authorList>
            <person name="Millar J.A."/>
            <person name="Raghavan R."/>
        </authorList>
    </citation>
    <scope>NUCLEOTIDE SEQUENCE [LARGE SCALE GENOMIC DNA]</scope>
    <source>
        <strain evidence="1 2">AZT-1</strain>
    </source>
</reference>
<name>A0A1V9V9X1_9BACT</name>
<dbReference type="EMBL" id="LNTC01000158">
    <property type="protein sequence ID" value="OQR40901.1"/>
    <property type="molecule type" value="Genomic_DNA"/>
</dbReference>
<dbReference type="AlphaFoldDB" id="A0A1V9V9X1"/>
<accession>A0A1V9V9X1</accession>
<comment type="caution">
    <text evidence="1">The sequence shown here is derived from an EMBL/GenBank/DDBJ whole genome shotgun (WGS) entry which is preliminary data.</text>
</comment>
<protein>
    <submittedName>
        <fullName evidence="1">Uncharacterized protein</fullName>
    </submittedName>
</protein>
<evidence type="ECO:0000313" key="2">
    <source>
        <dbReference type="Proteomes" id="UP000192599"/>
    </source>
</evidence>
<evidence type="ECO:0000313" key="1">
    <source>
        <dbReference type="EMBL" id="OQR40901.1"/>
    </source>
</evidence>
<proteinExistence type="predicted"/>
<dbReference type="Proteomes" id="UP000192599">
    <property type="component" value="Unassembled WGS sequence"/>
</dbReference>